<proteinExistence type="predicted"/>
<dbReference type="AlphaFoldDB" id="A0A1C4CRG7"/>
<dbReference type="PANTHER" id="PTHR30535">
    <property type="entry name" value="VITAMIN B12-BINDING PROTEIN"/>
    <property type="match status" value="1"/>
</dbReference>
<dbReference type="OrthoDB" id="9797736at2"/>
<feature type="domain" description="Fe/B12 periplasmic-binding" evidence="1">
    <location>
        <begin position="30"/>
        <end position="283"/>
    </location>
</feature>
<reference evidence="3" key="1">
    <citation type="submission" date="2016-08" db="EMBL/GenBank/DDBJ databases">
        <authorList>
            <person name="Varghese N."/>
            <person name="Submissions Spin"/>
        </authorList>
    </citation>
    <scope>NUCLEOTIDE SEQUENCE [LARGE SCALE GENOMIC DNA]</scope>
    <source>
        <strain evidence="3">R-53248</strain>
    </source>
</reference>
<keyword evidence="3" id="KW-1185">Reference proteome</keyword>
<dbReference type="EMBL" id="FMAQ01000010">
    <property type="protein sequence ID" value="SCC21670.1"/>
    <property type="molecule type" value="Genomic_DNA"/>
</dbReference>
<evidence type="ECO:0000259" key="1">
    <source>
        <dbReference type="PROSITE" id="PS50983"/>
    </source>
</evidence>
<gene>
    <name evidence="2" type="ORF">GA0061081_11056</name>
</gene>
<dbReference type="RefSeq" id="WP_091349702.1">
    <property type="nucleotide sequence ID" value="NZ_FMAQ01000010.1"/>
</dbReference>
<dbReference type="InterPro" id="IPR050902">
    <property type="entry name" value="ABC_Transporter_SBP"/>
</dbReference>
<evidence type="ECO:0000313" key="3">
    <source>
        <dbReference type="Proteomes" id="UP000199670"/>
    </source>
</evidence>
<accession>A0A1C4CRG7</accession>
<organism evidence="2 3">
    <name type="scientific">Gilliamella bombicola</name>
    <dbReference type="NCBI Taxonomy" id="1798182"/>
    <lineage>
        <taxon>Bacteria</taxon>
        <taxon>Pseudomonadati</taxon>
        <taxon>Pseudomonadota</taxon>
        <taxon>Gammaproteobacteria</taxon>
        <taxon>Orbales</taxon>
        <taxon>Orbaceae</taxon>
        <taxon>Gilliamella</taxon>
    </lineage>
</organism>
<dbReference type="PANTHER" id="PTHR30535:SF4">
    <property type="entry name" value="HEMIN-BINDING PERIPLASMIC PROTEIN HMUT"/>
    <property type="match status" value="1"/>
</dbReference>
<sequence length="283" mass="31074">MKKNFFAKLGLFLFIFGFNSFINLSFANERIVIAGGSLTEIVFALGAGDQVVGVDKTSSYPSKAKQLPQIGYWKLLNIEGILSLKPSLFITLSDAEPDNIISQVTQAKVDVLSLQRVPGTTELLYANIEKIADKLNKQPQGQLLINKIKTNLTKIQEKISNHPNKPKVLFLMSMGGTNSVAGKNTTADALITIAGGENLAKHTSYKTYTAESLIAMDPEIIVLNKHSIEQLGGMEKLNTIAGITETSAYKNHRIIAIDDSYLFGIGPRVDEVAQILYQHFYPQ</sequence>
<dbReference type="STRING" id="1798182.GA0061081_11056"/>
<dbReference type="SUPFAM" id="SSF53807">
    <property type="entry name" value="Helical backbone' metal receptor"/>
    <property type="match status" value="1"/>
</dbReference>
<evidence type="ECO:0000313" key="2">
    <source>
        <dbReference type="EMBL" id="SCC21670.1"/>
    </source>
</evidence>
<dbReference type="Pfam" id="PF01497">
    <property type="entry name" value="Peripla_BP_2"/>
    <property type="match status" value="1"/>
</dbReference>
<name>A0A1C4CRG7_9GAMM</name>
<protein>
    <submittedName>
        <fullName evidence="2">Iron complex transport system substrate-binding protein</fullName>
    </submittedName>
</protein>
<dbReference type="Proteomes" id="UP000199670">
    <property type="component" value="Unassembled WGS sequence"/>
</dbReference>
<dbReference type="Gene3D" id="3.40.50.1980">
    <property type="entry name" value="Nitrogenase molybdenum iron protein domain"/>
    <property type="match status" value="2"/>
</dbReference>
<dbReference type="InterPro" id="IPR002491">
    <property type="entry name" value="ABC_transptr_periplasmic_BD"/>
</dbReference>
<dbReference type="PROSITE" id="PS50983">
    <property type="entry name" value="FE_B12_PBP"/>
    <property type="match status" value="1"/>
</dbReference>